<sequence>MWRLSVRPAQPLVLPQLQLDVPQVLLVLVLELQQLLVLQLELQMPARSSDASVISLISNVSVSSPLSSLLSVFIAVPSSPCSFRHRVERDVSRSTISTRATA</sequence>
<dbReference type="Proteomes" id="UP000583800">
    <property type="component" value="Unassembled WGS sequence"/>
</dbReference>
<gene>
    <name evidence="1" type="ORF">FHU36_006698</name>
</gene>
<dbReference type="EMBL" id="JACHJB010000003">
    <property type="protein sequence ID" value="MBB6350126.1"/>
    <property type="molecule type" value="Genomic_DNA"/>
</dbReference>
<dbReference type="AlphaFoldDB" id="A0A7X0CAL0"/>
<accession>A0A7X0CAL0</accession>
<protein>
    <submittedName>
        <fullName evidence="1">Uncharacterized protein</fullName>
    </submittedName>
</protein>
<evidence type="ECO:0000313" key="2">
    <source>
        <dbReference type="Proteomes" id="UP000583800"/>
    </source>
</evidence>
<keyword evidence="2" id="KW-1185">Reference proteome</keyword>
<dbReference type="RefSeq" id="WP_185087977.1">
    <property type="nucleotide sequence ID" value="NZ_JACHJB010000003.1"/>
</dbReference>
<evidence type="ECO:0000313" key="1">
    <source>
        <dbReference type="EMBL" id="MBB6350126.1"/>
    </source>
</evidence>
<proteinExistence type="predicted"/>
<reference evidence="1 2" key="1">
    <citation type="submission" date="2020-08" db="EMBL/GenBank/DDBJ databases">
        <title>Sequencing the genomes of 1000 actinobacteria strains.</title>
        <authorList>
            <person name="Klenk H.-P."/>
        </authorList>
    </citation>
    <scope>NUCLEOTIDE SEQUENCE [LARGE SCALE GENOMIC DNA]</scope>
    <source>
        <strain evidence="1 2">DSM 45913</strain>
    </source>
</reference>
<comment type="caution">
    <text evidence="1">The sequence shown here is derived from an EMBL/GenBank/DDBJ whole genome shotgun (WGS) entry which is preliminary data.</text>
</comment>
<organism evidence="1 2">
    <name type="scientific">Nonomuraea muscovyensis</name>
    <dbReference type="NCBI Taxonomy" id="1124761"/>
    <lineage>
        <taxon>Bacteria</taxon>
        <taxon>Bacillati</taxon>
        <taxon>Actinomycetota</taxon>
        <taxon>Actinomycetes</taxon>
        <taxon>Streptosporangiales</taxon>
        <taxon>Streptosporangiaceae</taxon>
        <taxon>Nonomuraea</taxon>
    </lineage>
</organism>
<name>A0A7X0CAL0_9ACTN</name>